<dbReference type="InterPro" id="IPR028976">
    <property type="entry name" value="CheC-like_sf"/>
</dbReference>
<keyword evidence="2" id="KW-0378">Hydrolase</keyword>
<evidence type="ECO:0000313" key="5">
    <source>
        <dbReference type="Proteomes" id="UP000198860"/>
    </source>
</evidence>
<evidence type="ECO:0000313" key="4">
    <source>
        <dbReference type="EMBL" id="SDO83537.1"/>
    </source>
</evidence>
<gene>
    <name evidence="4" type="ORF">SAMN05421677_108131</name>
</gene>
<feature type="domain" description="CheC-like protein" evidence="3">
    <location>
        <begin position="115"/>
        <end position="151"/>
    </location>
</feature>
<dbReference type="InterPro" id="IPR007597">
    <property type="entry name" value="CheC"/>
</dbReference>
<dbReference type="SUPFAM" id="SSF103039">
    <property type="entry name" value="CheC-like"/>
    <property type="match status" value="1"/>
</dbReference>
<evidence type="ECO:0000256" key="2">
    <source>
        <dbReference type="ARBA" id="ARBA00022801"/>
    </source>
</evidence>
<reference evidence="5" key="1">
    <citation type="submission" date="2016-10" db="EMBL/GenBank/DDBJ databases">
        <authorList>
            <person name="Varghese N."/>
            <person name="Submissions S."/>
        </authorList>
    </citation>
    <scope>NUCLEOTIDE SEQUENCE [LARGE SCALE GENOMIC DNA]</scope>
    <source>
        <strain evidence="5">CGMCC 1.3703</strain>
    </source>
</reference>
<keyword evidence="5" id="KW-1185">Reference proteome</keyword>
<dbReference type="Proteomes" id="UP000198860">
    <property type="component" value="Unassembled WGS sequence"/>
</dbReference>
<dbReference type="AlphaFoldDB" id="A0A1H0MT25"/>
<dbReference type="InterPro" id="IPR050992">
    <property type="entry name" value="CheZ_family_phosphatases"/>
</dbReference>
<dbReference type="Pfam" id="PF04509">
    <property type="entry name" value="CheC"/>
    <property type="match status" value="2"/>
</dbReference>
<protein>
    <submittedName>
        <fullName evidence="4">Chemotaxis protein CheC</fullName>
    </submittedName>
</protein>
<name>A0A1H0MT25_HALAD</name>
<dbReference type="EMBL" id="FNIZ01000008">
    <property type="protein sequence ID" value="SDO83537.1"/>
    <property type="molecule type" value="Genomic_DNA"/>
</dbReference>
<dbReference type="GO" id="GO:0006935">
    <property type="term" value="P:chemotaxis"/>
    <property type="evidence" value="ECO:0007669"/>
    <property type="project" value="UniProtKB-KW"/>
</dbReference>
<dbReference type="CDD" id="cd17909">
    <property type="entry name" value="CheC_ClassI"/>
    <property type="match status" value="1"/>
</dbReference>
<dbReference type="PANTHER" id="PTHR43693:SF1">
    <property type="entry name" value="PROTEIN PHOSPHATASE CHEZ"/>
    <property type="match status" value="1"/>
</dbReference>
<dbReference type="GO" id="GO:0016787">
    <property type="term" value="F:hydrolase activity"/>
    <property type="evidence" value="ECO:0007669"/>
    <property type="project" value="UniProtKB-KW"/>
</dbReference>
<dbReference type="PANTHER" id="PTHR43693">
    <property type="entry name" value="PROTEIN PHOSPHATASE CHEZ"/>
    <property type="match status" value="1"/>
</dbReference>
<dbReference type="STRING" id="240303.SAMN05421677_108131"/>
<evidence type="ECO:0000259" key="3">
    <source>
        <dbReference type="Pfam" id="PF04509"/>
    </source>
</evidence>
<evidence type="ECO:0000256" key="1">
    <source>
        <dbReference type="ARBA" id="ARBA00022500"/>
    </source>
</evidence>
<proteinExistence type="predicted"/>
<keyword evidence="1" id="KW-0145">Chemotaxis</keyword>
<feature type="domain" description="CheC-like protein" evidence="3">
    <location>
        <begin position="17"/>
        <end position="53"/>
    </location>
</feature>
<sequence length="217" mass="23386">MSFMSNSKNFTERFGPIQLDVLKEIGNIGSGHAATSLSKLLHKKIEMHVPGVEVVDFDQVMDLAGGADKEVVSIFQRMEGEAPGTMFFIMAPFQARHFVELMTNASVGFDGGSEMALSALQELGNILSGAYLTALCDFTELDIQSTVPSISQDMVGAILSMGLIELSQVSDAAIVIKTSLTDGEGGEGEFLEGHFFLFPDPSSYQKIFSSLGVREDD</sequence>
<organism evidence="4 5">
    <name type="scientific">Halobacillus aidingensis</name>
    <dbReference type="NCBI Taxonomy" id="240303"/>
    <lineage>
        <taxon>Bacteria</taxon>
        <taxon>Bacillati</taxon>
        <taxon>Bacillota</taxon>
        <taxon>Bacilli</taxon>
        <taxon>Bacillales</taxon>
        <taxon>Bacillaceae</taxon>
        <taxon>Halobacillus</taxon>
    </lineage>
</organism>
<dbReference type="Gene3D" id="3.40.1550.10">
    <property type="entry name" value="CheC-like"/>
    <property type="match status" value="1"/>
</dbReference>
<accession>A0A1H0MT25</accession>